<dbReference type="InterPro" id="IPR009081">
    <property type="entry name" value="PP-bd_ACP"/>
</dbReference>
<keyword evidence="1" id="KW-0596">Phosphopantetheine</keyword>
<dbReference type="InterPro" id="IPR036736">
    <property type="entry name" value="ACP-like_sf"/>
</dbReference>
<evidence type="ECO:0000259" key="3">
    <source>
        <dbReference type="PROSITE" id="PS50075"/>
    </source>
</evidence>
<dbReference type="Proteomes" id="UP000286716">
    <property type="component" value="Unassembled WGS sequence"/>
</dbReference>
<keyword evidence="5" id="KW-1185">Reference proteome</keyword>
<dbReference type="Gene3D" id="1.10.1200.10">
    <property type="entry name" value="ACP-like"/>
    <property type="match status" value="1"/>
</dbReference>
<evidence type="ECO:0000313" key="5">
    <source>
        <dbReference type="Proteomes" id="UP000286716"/>
    </source>
</evidence>
<dbReference type="EMBL" id="QHHU01000018">
    <property type="protein sequence ID" value="RSM44891.1"/>
    <property type="molecule type" value="Genomic_DNA"/>
</dbReference>
<comment type="caution">
    <text evidence="4">The sequence shown here is derived from an EMBL/GenBank/DDBJ whole genome shotgun (WGS) entry which is preliminary data.</text>
</comment>
<accession>A0A428WP86</accession>
<dbReference type="SUPFAM" id="SSF47336">
    <property type="entry name" value="ACP-like"/>
    <property type="match status" value="1"/>
</dbReference>
<dbReference type="InterPro" id="IPR006162">
    <property type="entry name" value="Ppantetheine_attach_site"/>
</dbReference>
<dbReference type="OrthoDB" id="3537906at2"/>
<gene>
    <name evidence="4" type="ORF">DMA12_15220</name>
</gene>
<organism evidence="4 5">
    <name type="scientific">Amycolatopsis balhimycina DSM 5908</name>
    <dbReference type="NCBI Taxonomy" id="1081091"/>
    <lineage>
        <taxon>Bacteria</taxon>
        <taxon>Bacillati</taxon>
        <taxon>Actinomycetota</taxon>
        <taxon>Actinomycetes</taxon>
        <taxon>Pseudonocardiales</taxon>
        <taxon>Pseudonocardiaceae</taxon>
        <taxon>Amycolatopsis</taxon>
    </lineage>
</organism>
<evidence type="ECO:0000256" key="2">
    <source>
        <dbReference type="ARBA" id="ARBA00022553"/>
    </source>
</evidence>
<dbReference type="AlphaFoldDB" id="A0A428WP86"/>
<reference evidence="4 5" key="1">
    <citation type="submission" date="2018-05" db="EMBL/GenBank/DDBJ databases">
        <title>Evolution of GPA BGCs.</title>
        <authorList>
            <person name="Waglechner N."/>
            <person name="Wright G.D."/>
        </authorList>
    </citation>
    <scope>NUCLEOTIDE SEQUENCE [LARGE SCALE GENOMIC DNA]</scope>
    <source>
        <strain evidence="4 5">DSM 5908</strain>
    </source>
</reference>
<keyword evidence="2" id="KW-0597">Phosphoprotein</keyword>
<dbReference type="PROSITE" id="PS00012">
    <property type="entry name" value="PHOSPHOPANTETHEINE"/>
    <property type="match status" value="1"/>
</dbReference>
<dbReference type="Pfam" id="PF00550">
    <property type="entry name" value="PP-binding"/>
    <property type="match status" value="1"/>
</dbReference>
<sequence length="82" mass="8796">MTEFTVADFKKIVQNALGPEEAAAVGPDTLDTALCELGIDSLGILEIVNQIRGTYAAEIVDHTVDENTTPRATIELVRSLLP</sequence>
<dbReference type="RefSeq" id="WP_020639544.1">
    <property type="nucleotide sequence ID" value="NZ_QHHU01000018.1"/>
</dbReference>
<dbReference type="PROSITE" id="PS50075">
    <property type="entry name" value="CARRIER"/>
    <property type="match status" value="1"/>
</dbReference>
<evidence type="ECO:0000313" key="4">
    <source>
        <dbReference type="EMBL" id="RSM44891.1"/>
    </source>
</evidence>
<name>A0A428WP86_AMYBA</name>
<protein>
    <submittedName>
        <fullName evidence="4">Acyl carrier protein</fullName>
    </submittedName>
</protein>
<proteinExistence type="predicted"/>
<evidence type="ECO:0000256" key="1">
    <source>
        <dbReference type="ARBA" id="ARBA00022450"/>
    </source>
</evidence>
<feature type="domain" description="Carrier" evidence="3">
    <location>
        <begin position="3"/>
        <end position="81"/>
    </location>
</feature>